<sequence>MALEESLEDFRSRWRAEIHGSHRGARKRPPPEESPGSRAGCGTGAAWQALSGSPKGDGESGLSRGLELAERLLLQAEPGKGTASSPRKEVPSNPPKRPSLVEQLIEDLNEMNEIPFFDVSLPYEIALHIFQYLGRTELGRCAQTFVKGPVLWGYDTDCVSQANQQLCHVSKMWRVLAEDEVLWHRLCQMEGFLPDSEVTACASWKEALKESRTNANLLRANWKNRSGAVSQLHHELGKVLCDIHVSDGVALAGYTSGDVHLWDTRASDNAASSLKSTRDVADFLPKPQVSFVRINGTLAVAAYENGSVDVWSLLIGREPIHHYQHNQRIQALALCPESAAIATASSFQIKVECPDERGYWMSTCNFQTQKLVNFLHLVKDAGGCPVAIAAADEMVYLLKAEQPEKILHSAYGQPITCLDVSMTQTAFGVKSFGWFANDGSQIHVYNLQTGQSIARLRSSSGDFTCIGLKDSPPHLLVTGNQDRRVRVFDMRCSRSLCSFYAHHLGVSAVRMDDWKVVSGGQEGLTCVWDQRMGTKLWETHARHPVRYVWFNDHSLITANIPDDKNPRGASIMDDDLTAHRRHRGTINVYDFSVDQSSAESVLPICRSSYIEMSGYNYNIGLAVPYDCV</sequence>
<evidence type="ECO:0000313" key="5">
    <source>
        <dbReference type="Proteomes" id="UP000694569"/>
    </source>
</evidence>
<dbReference type="Proteomes" id="UP000694569">
    <property type="component" value="Unplaced"/>
</dbReference>
<dbReference type="InterPro" id="IPR001680">
    <property type="entry name" value="WD40_rpt"/>
</dbReference>
<organism evidence="4 5">
    <name type="scientific">Leptobrachium leishanense</name>
    <name type="common">Leishan spiny toad</name>
    <dbReference type="NCBI Taxonomy" id="445787"/>
    <lineage>
        <taxon>Eukaryota</taxon>
        <taxon>Metazoa</taxon>
        <taxon>Chordata</taxon>
        <taxon>Craniata</taxon>
        <taxon>Vertebrata</taxon>
        <taxon>Euteleostomi</taxon>
        <taxon>Amphibia</taxon>
        <taxon>Batrachia</taxon>
        <taxon>Anura</taxon>
        <taxon>Pelobatoidea</taxon>
        <taxon>Megophryidae</taxon>
        <taxon>Leptobrachium</taxon>
    </lineage>
</organism>
<dbReference type="InterPro" id="IPR036322">
    <property type="entry name" value="WD40_repeat_dom_sf"/>
</dbReference>
<protein>
    <submittedName>
        <fullName evidence="4">F-box and WD repeat domain containing 8</fullName>
    </submittedName>
</protein>
<dbReference type="SUPFAM" id="SSF81383">
    <property type="entry name" value="F-box domain"/>
    <property type="match status" value="1"/>
</dbReference>
<dbReference type="Pfam" id="PF12937">
    <property type="entry name" value="F-box-like"/>
    <property type="match status" value="1"/>
</dbReference>
<keyword evidence="1" id="KW-0677">Repeat</keyword>
<dbReference type="FunFam" id="2.130.10.10:FF:000308">
    <property type="entry name" value="F-box and WD repeat domain containing 8"/>
    <property type="match status" value="1"/>
</dbReference>
<dbReference type="SMART" id="SM00320">
    <property type="entry name" value="WD40"/>
    <property type="match status" value="4"/>
</dbReference>
<evidence type="ECO:0000259" key="3">
    <source>
        <dbReference type="Pfam" id="PF12937"/>
    </source>
</evidence>
<feature type="region of interest" description="Disordered" evidence="2">
    <location>
        <begin position="13"/>
        <end position="63"/>
    </location>
</feature>
<dbReference type="GeneTree" id="ENSGT00390000017221"/>
<reference evidence="4" key="2">
    <citation type="submission" date="2025-09" db="UniProtKB">
        <authorList>
            <consortium name="Ensembl"/>
        </authorList>
    </citation>
    <scope>IDENTIFICATION</scope>
</reference>
<evidence type="ECO:0000313" key="4">
    <source>
        <dbReference type="Ensembl" id="ENSLLEP00000000835.1"/>
    </source>
</evidence>
<feature type="domain" description="F-box" evidence="3">
    <location>
        <begin position="120"/>
        <end position="144"/>
    </location>
</feature>
<dbReference type="InterPro" id="IPR036047">
    <property type="entry name" value="F-box-like_dom_sf"/>
</dbReference>
<feature type="region of interest" description="Disordered" evidence="2">
    <location>
        <begin position="77"/>
        <end position="98"/>
    </location>
</feature>
<dbReference type="PANTHER" id="PTHR19855">
    <property type="entry name" value="WD40 REPEAT PROTEIN 12, 37"/>
    <property type="match status" value="1"/>
</dbReference>
<dbReference type="AlphaFoldDB" id="A0A8C5P665"/>
<gene>
    <name evidence="4" type="primary">FBXW8</name>
</gene>
<dbReference type="OrthoDB" id="190105at2759"/>
<name>A0A8C5P665_9ANUR</name>
<dbReference type="FunFam" id="2.130.10.10:FF:000428">
    <property type="entry name" value="F-box and WD repeat domain containing 8"/>
    <property type="match status" value="1"/>
</dbReference>
<dbReference type="SUPFAM" id="SSF50978">
    <property type="entry name" value="WD40 repeat-like"/>
    <property type="match status" value="1"/>
</dbReference>
<dbReference type="PANTHER" id="PTHR19855:SF16">
    <property type="entry name" value="F-BOX AND WD REPEAT DOMAIN CONTAINING 8"/>
    <property type="match status" value="1"/>
</dbReference>
<proteinExistence type="predicted"/>
<dbReference type="Gene3D" id="1.20.1280.50">
    <property type="match status" value="1"/>
</dbReference>
<dbReference type="Gene3D" id="2.130.10.10">
    <property type="entry name" value="YVTN repeat-like/Quinoprotein amine dehydrogenase"/>
    <property type="match status" value="2"/>
</dbReference>
<dbReference type="InterPro" id="IPR001810">
    <property type="entry name" value="F-box_dom"/>
</dbReference>
<evidence type="ECO:0000256" key="2">
    <source>
        <dbReference type="SAM" id="MobiDB-lite"/>
    </source>
</evidence>
<dbReference type="InterPro" id="IPR015943">
    <property type="entry name" value="WD40/YVTN_repeat-like_dom_sf"/>
</dbReference>
<dbReference type="Ensembl" id="ENSLLET00000000865.1">
    <property type="protein sequence ID" value="ENSLLEP00000000835.1"/>
    <property type="gene ID" value="ENSLLEG00000000542.1"/>
</dbReference>
<evidence type="ECO:0000256" key="1">
    <source>
        <dbReference type="ARBA" id="ARBA00022737"/>
    </source>
</evidence>
<accession>A0A8C5P665</accession>
<reference evidence="4" key="1">
    <citation type="submission" date="2025-08" db="UniProtKB">
        <authorList>
            <consortium name="Ensembl"/>
        </authorList>
    </citation>
    <scope>IDENTIFICATION</scope>
</reference>
<keyword evidence="5" id="KW-1185">Reference proteome</keyword>